<proteinExistence type="predicted"/>
<name>A0A2P6TXJ3_CHLSO</name>
<accession>A0A2P6TXJ3</accession>
<sequence>MSASQALRWGAGACAASLGLALHVARGDGGGAQCLAAEQTAAAAAAAAKREVELAALAAWLQQQGADIDAISIKESETDAGRYGVYANATTLQRAARSWAGTVAGWAGFGRSTPVAVAAFPLDSTLTAANLARHPRQGAMLRELMELGVADERVAVILHLAVERRRQLAQRGGGGGSGGPSPLEPWLALLPDAFSTTQYFSELELQWLRGTTLHKATRLRQKGLREAWMRLEPVARQLSEAEGAPPATLEDWVWANSLFWSRAISFPTPNPEGGQRVVMQEGIVPGLDVCNHSGTSACKWTVFGAEAAAGGKRLRRGEQPDAVSLVCPRRGVPRPGSEITINYGDKSNEELLFLYGFAVQDNPHEVLTLMCPLPPPAEWDGLLEARLLLLQRRGLRPQLHLPAADLSRLGAGEDAKAAAAAKAGRVASSDEVLASDLPDHVLEILEVFVMEPAQVAAELEAPEASSSSASSASASASSSSSGAGAAAVGGKKGEAEASGRRMALLTTLVRLLELKALEMEDGVEGTGPLEADQELLAAAGEALPRNQRHALLYRMGQKALARAYLVHAKKLLQREMAHLAALQ</sequence>
<evidence type="ECO:0000313" key="6">
    <source>
        <dbReference type="EMBL" id="PRW58784.1"/>
    </source>
</evidence>
<evidence type="ECO:0000256" key="2">
    <source>
        <dbReference type="ARBA" id="ARBA00022679"/>
    </source>
</evidence>
<protein>
    <submittedName>
        <fullName evidence="6">Ribulose-1,5 bisphosphate carboxylase oxygenase large subunit N-chloroplastic isoform X1</fullName>
    </submittedName>
</protein>
<keyword evidence="3" id="KW-0949">S-adenosyl-L-methionine</keyword>
<dbReference type="GO" id="GO:0016279">
    <property type="term" value="F:protein-lysine N-methyltransferase activity"/>
    <property type="evidence" value="ECO:0007669"/>
    <property type="project" value="TreeGrafter"/>
</dbReference>
<dbReference type="SUPFAM" id="SSF82199">
    <property type="entry name" value="SET domain"/>
    <property type="match status" value="1"/>
</dbReference>
<gene>
    <name evidence="6" type="ORF">C2E21_2252</name>
</gene>
<evidence type="ECO:0000256" key="5">
    <source>
        <dbReference type="SAM" id="SignalP"/>
    </source>
</evidence>
<reference evidence="6 7" key="1">
    <citation type="journal article" date="2018" name="Plant J.">
        <title>Genome sequences of Chlorella sorokiniana UTEX 1602 and Micractinium conductrix SAG 241.80: implications to maltose excretion by a green alga.</title>
        <authorList>
            <person name="Arriola M.B."/>
            <person name="Velmurugan N."/>
            <person name="Zhang Y."/>
            <person name="Plunkett M.H."/>
            <person name="Hondzo H."/>
            <person name="Barney B.M."/>
        </authorList>
    </citation>
    <scope>NUCLEOTIDE SEQUENCE [LARGE SCALE GENOMIC DNA]</scope>
    <source>
        <strain evidence="7">UTEX 1602</strain>
    </source>
</reference>
<dbReference type="PANTHER" id="PTHR13271:SF154">
    <property type="entry name" value="GRIP DOMAIN-CONTAINING PROTEIN"/>
    <property type="match status" value="1"/>
</dbReference>
<dbReference type="EMBL" id="LHPG02000004">
    <property type="protein sequence ID" value="PRW58784.1"/>
    <property type="molecule type" value="Genomic_DNA"/>
</dbReference>
<evidence type="ECO:0000256" key="3">
    <source>
        <dbReference type="ARBA" id="ARBA00022691"/>
    </source>
</evidence>
<evidence type="ECO:0000256" key="4">
    <source>
        <dbReference type="SAM" id="MobiDB-lite"/>
    </source>
</evidence>
<dbReference type="OrthoDB" id="42889at2759"/>
<dbReference type="InterPro" id="IPR050600">
    <property type="entry name" value="SETD3_SETD6_MTase"/>
</dbReference>
<keyword evidence="1" id="KW-0489">Methyltransferase</keyword>
<evidence type="ECO:0000256" key="1">
    <source>
        <dbReference type="ARBA" id="ARBA00022603"/>
    </source>
</evidence>
<dbReference type="Gene3D" id="3.90.1410.10">
    <property type="entry name" value="set domain protein methyltransferase, domain 1"/>
    <property type="match status" value="1"/>
</dbReference>
<dbReference type="AlphaFoldDB" id="A0A2P6TXJ3"/>
<dbReference type="STRING" id="3076.A0A2P6TXJ3"/>
<dbReference type="InterPro" id="IPR036464">
    <property type="entry name" value="Rubisco_LSMT_subst-bd_sf"/>
</dbReference>
<feature type="compositionally biased region" description="Low complexity" evidence="4">
    <location>
        <begin position="465"/>
        <end position="489"/>
    </location>
</feature>
<organism evidence="6 7">
    <name type="scientific">Chlorella sorokiniana</name>
    <name type="common">Freshwater green alga</name>
    <dbReference type="NCBI Taxonomy" id="3076"/>
    <lineage>
        <taxon>Eukaryota</taxon>
        <taxon>Viridiplantae</taxon>
        <taxon>Chlorophyta</taxon>
        <taxon>core chlorophytes</taxon>
        <taxon>Trebouxiophyceae</taxon>
        <taxon>Chlorellales</taxon>
        <taxon>Chlorellaceae</taxon>
        <taxon>Chlorella clade</taxon>
        <taxon>Chlorella</taxon>
    </lineage>
</organism>
<evidence type="ECO:0000313" key="7">
    <source>
        <dbReference type="Proteomes" id="UP000239899"/>
    </source>
</evidence>
<feature type="region of interest" description="Disordered" evidence="4">
    <location>
        <begin position="465"/>
        <end position="492"/>
    </location>
</feature>
<feature type="signal peptide" evidence="5">
    <location>
        <begin position="1"/>
        <end position="21"/>
    </location>
</feature>
<dbReference type="InterPro" id="IPR046341">
    <property type="entry name" value="SET_dom_sf"/>
</dbReference>
<dbReference type="PANTHER" id="PTHR13271">
    <property type="entry name" value="UNCHARACTERIZED PUTATIVE METHYLTRANSFERASE"/>
    <property type="match status" value="1"/>
</dbReference>
<keyword evidence="2" id="KW-0808">Transferase</keyword>
<comment type="caution">
    <text evidence="6">The sequence shown here is derived from an EMBL/GenBank/DDBJ whole genome shotgun (WGS) entry which is preliminary data.</text>
</comment>
<keyword evidence="5" id="KW-0732">Signal</keyword>
<keyword evidence="7" id="KW-1185">Reference proteome</keyword>
<dbReference type="CDD" id="cd10527">
    <property type="entry name" value="SET_LSMT"/>
    <property type="match status" value="1"/>
</dbReference>
<dbReference type="Proteomes" id="UP000239899">
    <property type="component" value="Unassembled WGS sequence"/>
</dbReference>
<dbReference type="GO" id="GO:0032259">
    <property type="term" value="P:methylation"/>
    <property type="evidence" value="ECO:0007669"/>
    <property type="project" value="UniProtKB-KW"/>
</dbReference>
<dbReference type="Gene3D" id="3.90.1420.10">
    <property type="entry name" value="Rubisco LSMT, substrate-binding domain"/>
    <property type="match status" value="1"/>
</dbReference>
<feature type="chain" id="PRO_5015154616" evidence="5">
    <location>
        <begin position="22"/>
        <end position="583"/>
    </location>
</feature>